<dbReference type="AlphaFoldDB" id="A0A371X0B5"/>
<evidence type="ECO:0000313" key="2">
    <source>
        <dbReference type="Proteomes" id="UP000264310"/>
    </source>
</evidence>
<sequence>MSLENHIATLEQRHSALDNELVSAMTSRPAMSDAEIKEMKVRKLQLKEQIERLRGSSQ</sequence>
<dbReference type="Pfam" id="PF04325">
    <property type="entry name" value="DUF465"/>
    <property type="match status" value="1"/>
</dbReference>
<gene>
    <name evidence="1" type="ORF">DYI37_15580</name>
</gene>
<dbReference type="InterPro" id="IPR038444">
    <property type="entry name" value="DUF465_sf"/>
</dbReference>
<dbReference type="RefSeq" id="WP_116684172.1">
    <property type="nucleotide sequence ID" value="NZ_QURL01000006.1"/>
</dbReference>
<proteinExistence type="predicted"/>
<protein>
    <submittedName>
        <fullName evidence="1">DUF465 domain-containing protein</fullName>
    </submittedName>
</protein>
<evidence type="ECO:0000313" key="1">
    <source>
        <dbReference type="EMBL" id="RFC62649.1"/>
    </source>
</evidence>
<dbReference type="OrthoDB" id="7362854at2"/>
<dbReference type="InterPro" id="IPR007420">
    <property type="entry name" value="DUF465"/>
</dbReference>
<organism evidence="1 2">
    <name type="scientific">Fulvimarina endophytica</name>
    <dbReference type="NCBI Taxonomy" id="2293836"/>
    <lineage>
        <taxon>Bacteria</taxon>
        <taxon>Pseudomonadati</taxon>
        <taxon>Pseudomonadota</taxon>
        <taxon>Alphaproteobacteria</taxon>
        <taxon>Hyphomicrobiales</taxon>
        <taxon>Aurantimonadaceae</taxon>
        <taxon>Fulvimarina</taxon>
    </lineage>
</organism>
<dbReference type="Proteomes" id="UP000264310">
    <property type="component" value="Unassembled WGS sequence"/>
</dbReference>
<reference evidence="1 2" key="1">
    <citation type="submission" date="2018-08" db="EMBL/GenBank/DDBJ databases">
        <title>Fulvimarina sp. 85, whole genome shotgun sequence.</title>
        <authorList>
            <person name="Tuo L."/>
        </authorList>
    </citation>
    <scope>NUCLEOTIDE SEQUENCE [LARGE SCALE GENOMIC DNA]</scope>
    <source>
        <strain evidence="1 2">85</strain>
    </source>
</reference>
<comment type="caution">
    <text evidence="1">The sequence shown here is derived from an EMBL/GenBank/DDBJ whole genome shotgun (WGS) entry which is preliminary data.</text>
</comment>
<dbReference type="EMBL" id="QURL01000006">
    <property type="protein sequence ID" value="RFC62649.1"/>
    <property type="molecule type" value="Genomic_DNA"/>
</dbReference>
<name>A0A371X0B5_9HYPH</name>
<accession>A0A371X0B5</accession>
<dbReference type="Gene3D" id="6.10.280.50">
    <property type="match status" value="1"/>
</dbReference>
<keyword evidence="2" id="KW-1185">Reference proteome</keyword>